<keyword evidence="4" id="KW-1185">Reference proteome</keyword>
<reference evidence="4" key="1">
    <citation type="journal article" date="2022" name="G3 (Bethesda)">
        <title>Unveiling the complete genome sequence of Alicyclobacillus acidoterrestris DSM 3922T, a taint-producing strain.</title>
        <authorList>
            <person name="Leonardo I.C."/>
            <person name="Barreto Crespo M.T."/>
            <person name="Gaspar F.B."/>
        </authorList>
    </citation>
    <scope>NUCLEOTIDE SEQUENCE [LARGE SCALE GENOMIC DNA]</scope>
    <source>
        <strain evidence="4">DSM 3922</strain>
    </source>
</reference>
<dbReference type="GO" id="GO:0008757">
    <property type="term" value="F:S-adenosylmethionine-dependent methyltransferase activity"/>
    <property type="evidence" value="ECO:0007669"/>
    <property type="project" value="InterPro"/>
</dbReference>
<keyword evidence="1 3" id="KW-0489">Methyltransferase</keyword>
<evidence type="ECO:0000313" key="4">
    <source>
        <dbReference type="Proteomes" id="UP000829401"/>
    </source>
</evidence>
<dbReference type="InterPro" id="IPR029063">
    <property type="entry name" value="SAM-dependent_MTases_sf"/>
</dbReference>
<dbReference type="RefSeq" id="WP_021296607.1">
    <property type="nucleotide sequence ID" value="NZ_AURB01000132.1"/>
</dbReference>
<dbReference type="KEGG" id="aaco:K1I37_01635"/>
<gene>
    <name evidence="3" type="ORF">K1I37_01635</name>
</gene>
<evidence type="ECO:0000256" key="1">
    <source>
        <dbReference type="ARBA" id="ARBA00022603"/>
    </source>
</evidence>
<organism evidence="3 4">
    <name type="scientific">Alicyclobacillus acidoterrestris (strain ATCC 49025 / DSM 3922 / CIP 106132 / NCIMB 13137 / GD3B)</name>
    <dbReference type="NCBI Taxonomy" id="1356854"/>
    <lineage>
        <taxon>Bacteria</taxon>
        <taxon>Bacillati</taxon>
        <taxon>Bacillota</taxon>
        <taxon>Bacilli</taxon>
        <taxon>Bacillales</taxon>
        <taxon>Alicyclobacillaceae</taxon>
        <taxon>Alicyclobacillus</taxon>
    </lineage>
</organism>
<sequence>MSEHYYSKDPQAQSQERTIAVEVRGVNMHLVTDNGVFSKSALDDATRRLLEHVDLAGTCHALDLGAGYGVVTAVLGTVYPNTRWTLIEINGRALDLARRNTSKFSHRCTYLHSDGVPADIVSEFDDVLLNPPIRAGKQVVYRLFADAHRALVPGGRLWIVIQKKHGAPSALEELRRIYDSVDVVYKRSGYFIFRAVKGYRADAQSREA</sequence>
<dbReference type="Pfam" id="PF05175">
    <property type="entry name" value="MTS"/>
    <property type="match status" value="1"/>
</dbReference>
<dbReference type="AlphaFoldDB" id="T0D861"/>
<dbReference type="eggNOG" id="COG2813">
    <property type="taxonomic scope" value="Bacteria"/>
</dbReference>
<evidence type="ECO:0000256" key="2">
    <source>
        <dbReference type="ARBA" id="ARBA00022679"/>
    </source>
</evidence>
<accession>T0D861</accession>
<dbReference type="PANTHER" id="PTHR47816">
    <property type="entry name" value="RIBOSOMAL RNA SMALL SUBUNIT METHYLTRANSFERASE C"/>
    <property type="match status" value="1"/>
</dbReference>
<name>T0D861_ALIAG</name>
<dbReference type="Proteomes" id="UP000829401">
    <property type="component" value="Chromosome"/>
</dbReference>
<dbReference type="InterPro" id="IPR046977">
    <property type="entry name" value="RsmC/RlmG"/>
</dbReference>
<protein>
    <submittedName>
        <fullName evidence="3">Methyltransferase</fullName>
    </submittedName>
</protein>
<proteinExistence type="predicted"/>
<dbReference type="InterPro" id="IPR007848">
    <property type="entry name" value="Small_mtfrase_dom"/>
</dbReference>
<dbReference type="EMBL" id="CP080467">
    <property type="protein sequence ID" value="UNO49286.1"/>
    <property type="molecule type" value="Genomic_DNA"/>
</dbReference>
<keyword evidence="2" id="KW-0808">Transferase</keyword>
<dbReference type="GO" id="GO:0032259">
    <property type="term" value="P:methylation"/>
    <property type="evidence" value="ECO:0007669"/>
    <property type="project" value="UniProtKB-KW"/>
</dbReference>
<dbReference type="STRING" id="1356854.N007_07715"/>
<accession>A0A9E6ZLR4</accession>
<dbReference type="PANTHER" id="PTHR47816:SF4">
    <property type="entry name" value="RIBOSOMAL RNA SMALL SUBUNIT METHYLTRANSFERASE C"/>
    <property type="match status" value="1"/>
</dbReference>
<dbReference type="SUPFAM" id="SSF53335">
    <property type="entry name" value="S-adenosyl-L-methionine-dependent methyltransferases"/>
    <property type="match status" value="1"/>
</dbReference>
<evidence type="ECO:0000313" key="3">
    <source>
        <dbReference type="EMBL" id="UNO49286.1"/>
    </source>
</evidence>
<dbReference type="Gene3D" id="3.40.50.150">
    <property type="entry name" value="Vaccinia Virus protein VP39"/>
    <property type="match status" value="1"/>
</dbReference>
<dbReference type="CDD" id="cd02440">
    <property type="entry name" value="AdoMet_MTases"/>
    <property type="match status" value="1"/>
</dbReference>